<evidence type="ECO:0000256" key="1">
    <source>
        <dbReference type="ARBA" id="ARBA00004123"/>
    </source>
</evidence>
<dbReference type="Proteomes" id="UP000030161">
    <property type="component" value="Unassembled WGS sequence"/>
</dbReference>
<name>A0AB34Q102_CANAX</name>
<evidence type="ECO:0000313" key="11">
    <source>
        <dbReference type="EMBL" id="KGR21713.1"/>
    </source>
</evidence>
<keyword evidence="7" id="KW-0539">Nucleus</keyword>
<dbReference type="GO" id="GO:0006351">
    <property type="term" value="P:DNA-templated transcription"/>
    <property type="evidence" value="ECO:0007669"/>
    <property type="project" value="InterPro"/>
</dbReference>
<protein>
    <recommendedName>
        <fullName evidence="10">Zn(2)-C6 fungal-type domain-containing protein</fullName>
    </recommendedName>
</protein>
<organism evidence="11 12">
    <name type="scientific">Candida albicans P78048</name>
    <dbReference type="NCBI Taxonomy" id="1094989"/>
    <lineage>
        <taxon>Eukaryota</taxon>
        <taxon>Fungi</taxon>
        <taxon>Dikarya</taxon>
        <taxon>Ascomycota</taxon>
        <taxon>Saccharomycotina</taxon>
        <taxon>Pichiomycetes</taxon>
        <taxon>Debaryomycetaceae</taxon>
        <taxon>Candida/Lodderomyces clade</taxon>
        <taxon>Candida</taxon>
    </lineage>
</organism>
<dbReference type="GO" id="GO:0043565">
    <property type="term" value="F:sequence-specific DNA binding"/>
    <property type="evidence" value="ECO:0007669"/>
    <property type="project" value="TreeGrafter"/>
</dbReference>
<keyword evidence="6" id="KW-0804">Transcription</keyword>
<gene>
    <name evidence="11" type="ORF">MG3_00722</name>
</gene>
<keyword evidence="3" id="KW-0862">Zinc</keyword>
<evidence type="ECO:0000259" key="10">
    <source>
        <dbReference type="PROSITE" id="PS50048"/>
    </source>
</evidence>
<dbReference type="GO" id="GO:0005634">
    <property type="term" value="C:nucleus"/>
    <property type="evidence" value="ECO:0007669"/>
    <property type="project" value="UniProtKB-SubCell"/>
</dbReference>
<keyword evidence="2" id="KW-0479">Metal-binding</keyword>
<dbReference type="Gene3D" id="4.10.240.10">
    <property type="entry name" value="Zn(2)-C6 fungal-type DNA-binding domain"/>
    <property type="match status" value="1"/>
</dbReference>
<feature type="compositionally biased region" description="Low complexity" evidence="9">
    <location>
        <begin position="815"/>
        <end position="830"/>
    </location>
</feature>
<feature type="compositionally biased region" description="Low complexity" evidence="9">
    <location>
        <begin position="270"/>
        <end position="283"/>
    </location>
</feature>
<evidence type="ECO:0000256" key="4">
    <source>
        <dbReference type="ARBA" id="ARBA00023015"/>
    </source>
</evidence>
<dbReference type="PANTHER" id="PTHR47782:SF12">
    <property type="entry name" value="ZN(II)2CYS6 TRANSCRIPTION FACTOR (EUROFUNG)"/>
    <property type="match status" value="1"/>
</dbReference>
<comment type="subcellular location">
    <subcellularLocation>
        <location evidence="1">Nucleus</location>
    </subcellularLocation>
</comment>
<dbReference type="PANTHER" id="PTHR47782">
    <property type="entry name" value="ZN(II)2CYS6 TRANSCRIPTION FACTOR (EUROFUNG)-RELATED"/>
    <property type="match status" value="1"/>
</dbReference>
<feature type="region of interest" description="Disordered" evidence="9">
    <location>
        <begin position="242"/>
        <end position="296"/>
    </location>
</feature>
<feature type="region of interest" description="Disordered" evidence="9">
    <location>
        <begin position="16"/>
        <end position="59"/>
    </location>
</feature>
<feature type="compositionally biased region" description="Low complexity" evidence="9">
    <location>
        <begin position="32"/>
        <end position="43"/>
    </location>
</feature>
<dbReference type="GO" id="GO:0045944">
    <property type="term" value="P:positive regulation of transcription by RNA polymerase II"/>
    <property type="evidence" value="ECO:0007669"/>
    <property type="project" value="TreeGrafter"/>
</dbReference>
<evidence type="ECO:0000256" key="2">
    <source>
        <dbReference type="ARBA" id="ARBA00022723"/>
    </source>
</evidence>
<dbReference type="Pfam" id="PF04082">
    <property type="entry name" value="Fungal_trans"/>
    <property type="match status" value="1"/>
</dbReference>
<evidence type="ECO:0000256" key="7">
    <source>
        <dbReference type="ARBA" id="ARBA00023242"/>
    </source>
</evidence>
<dbReference type="Pfam" id="PF00172">
    <property type="entry name" value="Zn_clus"/>
    <property type="match status" value="1"/>
</dbReference>
<comment type="caution">
    <text evidence="11">The sequence shown here is derived from an EMBL/GenBank/DDBJ whole genome shotgun (WGS) entry which is preliminary data.</text>
</comment>
<evidence type="ECO:0000256" key="8">
    <source>
        <dbReference type="SAM" id="Coils"/>
    </source>
</evidence>
<dbReference type="GO" id="GO:0000981">
    <property type="term" value="F:DNA-binding transcription factor activity, RNA polymerase II-specific"/>
    <property type="evidence" value="ECO:0007669"/>
    <property type="project" value="InterPro"/>
</dbReference>
<feature type="compositionally biased region" description="Polar residues" evidence="9">
    <location>
        <begin position="831"/>
        <end position="845"/>
    </location>
</feature>
<evidence type="ECO:0000313" key="12">
    <source>
        <dbReference type="Proteomes" id="UP000030161"/>
    </source>
</evidence>
<evidence type="ECO:0000256" key="9">
    <source>
        <dbReference type="SAM" id="MobiDB-lite"/>
    </source>
</evidence>
<feature type="region of interest" description="Disordered" evidence="9">
    <location>
        <begin position="166"/>
        <end position="187"/>
    </location>
</feature>
<dbReference type="CDD" id="cd00067">
    <property type="entry name" value="GAL4"/>
    <property type="match status" value="1"/>
</dbReference>
<feature type="coiled-coil region" evidence="8">
    <location>
        <begin position="110"/>
        <end position="137"/>
    </location>
</feature>
<feature type="region of interest" description="Disordered" evidence="9">
    <location>
        <begin position="810"/>
        <end position="853"/>
    </location>
</feature>
<dbReference type="CDD" id="cd12148">
    <property type="entry name" value="fungal_TF_MHR"/>
    <property type="match status" value="1"/>
</dbReference>
<feature type="compositionally biased region" description="Low complexity" evidence="9">
    <location>
        <begin position="242"/>
        <end position="263"/>
    </location>
</feature>
<evidence type="ECO:0000256" key="5">
    <source>
        <dbReference type="ARBA" id="ARBA00023125"/>
    </source>
</evidence>
<dbReference type="InterPro" id="IPR036864">
    <property type="entry name" value="Zn2-C6_fun-type_DNA-bd_sf"/>
</dbReference>
<dbReference type="EMBL" id="AJIX01000003">
    <property type="protein sequence ID" value="KGR21713.1"/>
    <property type="molecule type" value="Genomic_DNA"/>
</dbReference>
<dbReference type="PROSITE" id="PS00463">
    <property type="entry name" value="ZN2_CY6_FUNGAL_1"/>
    <property type="match status" value="1"/>
</dbReference>
<keyword evidence="8" id="KW-0175">Coiled coil</keyword>
<accession>A0AB34Q102</accession>
<reference evidence="11 12" key="1">
    <citation type="submission" date="2013-12" db="EMBL/GenBank/DDBJ databases">
        <title>The Genome Sequence of Candida albicans P78048.</title>
        <authorList>
            <consortium name="The Broad Institute Genome Sequencing Platform"/>
            <consortium name="The Broad Institute Genome Sequencing Center for Infectious Disease"/>
            <person name="Cuomo C."/>
            <person name="Bennett R."/>
            <person name="Hirakawa M."/>
            <person name="Noverr M."/>
            <person name="Mitchell A."/>
            <person name="Young S.K."/>
            <person name="Zeng Q."/>
            <person name="Gargeya S."/>
            <person name="Fitzgerald M."/>
            <person name="Abouelleil A."/>
            <person name="Alvarado L."/>
            <person name="Berlin A.M."/>
            <person name="Chapman S.B."/>
            <person name="Dewar J."/>
            <person name="Goldberg J."/>
            <person name="Griggs A."/>
            <person name="Gujja S."/>
            <person name="Hansen M."/>
            <person name="Howarth C."/>
            <person name="Imamovic A."/>
            <person name="Larimer J."/>
            <person name="McCowan C."/>
            <person name="Murphy C."/>
            <person name="Pearson M."/>
            <person name="Priest M."/>
            <person name="Roberts A."/>
            <person name="Saif S."/>
            <person name="Shea T."/>
            <person name="Sykes S."/>
            <person name="Wortman J."/>
            <person name="Nusbaum C."/>
            <person name="Birren B."/>
        </authorList>
    </citation>
    <scope>NUCLEOTIDE SEQUENCE [LARGE SCALE GENOMIC DNA]</scope>
    <source>
        <strain evidence="11 12">P78048</strain>
    </source>
</reference>
<proteinExistence type="predicted"/>
<dbReference type="SMART" id="SM00066">
    <property type="entry name" value="GAL4"/>
    <property type="match status" value="1"/>
</dbReference>
<dbReference type="PROSITE" id="PS50048">
    <property type="entry name" value="ZN2_CY6_FUNGAL_2"/>
    <property type="match status" value="1"/>
</dbReference>
<dbReference type="InterPro" id="IPR001138">
    <property type="entry name" value="Zn2Cys6_DnaBD"/>
</dbReference>
<keyword evidence="4" id="KW-0805">Transcription regulation</keyword>
<dbReference type="InterPro" id="IPR007219">
    <property type="entry name" value="XnlR_reg_dom"/>
</dbReference>
<feature type="compositionally biased region" description="Polar residues" evidence="9">
    <location>
        <begin position="44"/>
        <end position="59"/>
    </location>
</feature>
<evidence type="ECO:0000256" key="6">
    <source>
        <dbReference type="ARBA" id="ARBA00023163"/>
    </source>
</evidence>
<dbReference type="SMART" id="SM00906">
    <property type="entry name" value="Fungal_trans"/>
    <property type="match status" value="1"/>
</dbReference>
<sequence>MDSQEPSEEKKIANALINSDTIPLDLQPPSSPSVSSPMTSTRSNLETSSPLNTNTSLNPRQKRASLACIRCRTRHIRCPGGDPCRKCQLAKSKCEYVEADKKIVVSMKYLSKLHDEIARLKKDNAGLRNNLKEQELKRVDAQQGRPQFANTTPANRVSPLSMASNVMGSQNFSQPHSQTPQTIPSSLTQTPLANGEVIHPSLDKYGRLIQSRTGEKVYVGSSSMTLFGLEIQNMVPSFVSSSLLSNTSSSTTPAPSPSSSDQTLPPPPTQQQQSHQLPNNSSPKQEHYQGKRESKILEKEGNAYKITLSKTKTRPGLSINFELPSYSYAMLLVDTFINYNDGCFYFFNEGLIKRFLMNLYSGKAVENKRILRRNTLQTKSPDQDENTIKKDTDDETILETIWFCKILLIFAIGEMYLGTESSTHARRQKLENMKRSKEKREKHALPGSAFFYQASELFTGLFASGAIDNITKDGGIEVMLLYAFYLQVADCTIASYFYFGLALRAALILGWHVDADKENLNRFELEHRRRIWWTVYMYERMLSSKAGLPLSFADDSVSTELPIDFKIDLTDFPRDEHDVRGYYIFPPADYINNCVTITQINAVILSSLYTKQPSFNILPVVTDLVQRLMAWKTSLPKYLDVDYSVDNPKVSRLVTNLMTEYFQGINLAVRPLLFHFATKKLKELQMQNTQNKYIDLTKYSKNVLTLLNASFQASINTIKSIWSLLQDNMVALFGWMDREYLFTSASTLILFNASFGVHEATRDHLDHALILFTKMKRLGNYPAALRRAQLLKLINVLDFNGVMAELLEKHDDDNNNNNNNTSSRSSSNNSKTLPGSAITNTSDNNVEPFLNPPPIRPGDLDFLQFTNVQGNEGTDGMDGVSNANVGVVGIGDVYANQDLTGIEGLTYLDAEQKLWSDITNEAGWLNMHSSEKDTNITERDPLDEGFIFNTASPDVGTSVHSGYSNLINHEFQDFMDQS</sequence>
<feature type="compositionally biased region" description="Basic and acidic residues" evidence="9">
    <location>
        <begin position="284"/>
        <end position="296"/>
    </location>
</feature>
<feature type="domain" description="Zn(2)-C6 fungal-type" evidence="10">
    <location>
        <begin position="67"/>
        <end position="96"/>
    </location>
</feature>
<evidence type="ECO:0000256" key="3">
    <source>
        <dbReference type="ARBA" id="ARBA00022833"/>
    </source>
</evidence>
<dbReference type="SUPFAM" id="SSF57701">
    <property type="entry name" value="Zn2/Cys6 DNA-binding domain"/>
    <property type="match status" value="1"/>
</dbReference>
<dbReference type="AlphaFoldDB" id="A0AB34Q102"/>
<keyword evidence="5" id="KW-0238">DNA-binding</keyword>
<dbReference type="InterPro" id="IPR052202">
    <property type="entry name" value="Yeast_MetPath_Reg"/>
</dbReference>
<dbReference type="GO" id="GO:0008270">
    <property type="term" value="F:zinc ion binding"/>
    <property type="evidence" value="ECO:0007669"/>
    <property type="project" value="InterPro"/>
</dbReference>